<evidence type="ECO:0000256" key="4">
    <source>
        <dbReference type="ARBA" id="ARBA00022448"/>
    </source>
</evidence>
<dbReference type="Gene3D" id="1.20.1080.10">
    <property type="entry name" value="Glycerol uptake facilitator protein"/>
    <property type="match status" value="1"/>
</dbReference>
<feature type="transmembrane region" description="Helical" evidence="10">
    <location>
        <begin position="249"/>
        <end position="271"/>
    </location>
</feature>
<sequence>MMQRRTNPHRRYLHLWREFAAFHVREPSATRFWFARTSQLCREAKEKDSDMYDATVHPEENPRSFRDPISDIDKGSERRLSGAKAFLGLHEVTKIGIWRSLIAELLGTLLLVLIGCGSCIAWDTTGKPTVFQIAFTFGLTVATLAQAIGHVSGCHVNPAVTAGLVVSGNCSLLKGFFYIAFQCIGAIAGAAILKVMLPNSVAGTLGSTEVNAAVNIGQAVLIEALITFMLVLVVHGATDSKRNDIKGSVPLAIGLAITAAHLAAIPPTGSSMNPARSLGPAAVMGLWDNQWVYWVGPIVGGVAAGAIYKLCFHMGLTRDEDQGSYDF</sequence>
<feature type="transmembrane region" description="Helical" evidence="10">
    <location>
        <begin position="101"/>
        <end position="123"/>
    </location>
</feature>
<comment type="subcellular location">
    <subcellularLocation>
        <location evidence="1">Membrane</location>
        <topology evidence="1">Multi-pass membrane protein</topology>
    </subcellularLocation>
</comment>
<dbReference type="PANTHER" id="PTHR19139">
    <property type="entry name" value="AQUAPORIN TRANSPORTER"/>
    <property type="match status" value="1"/>
</dbReference>
<dbReference type="Pfam" id="PF00230">
    <property type="entry name" value="MIP"/>
    <property type="match status" value="1"/>
</dbReference>
<dbReference type="PANTHER" id="PTHR19139:SF291">
    <property type="entry name" value="AQUAPORIN"/>
    <property type="match status" value="1"/>
</dbReference>
<dbReference type="InterPro" id="IPR023271">
    <property type="entry name" value="Aquaporin-like"/>
</dbReference>
<feature type="transmembrane region" description="Helical" evidence="10">
    <location>
        <begin position="129"/>
        <end position="148"/>
    </location>
</feature>
<dbReference type="CDD" id="cd00333">
    <property type="entry name" value="MIP"/>
    <property type="match status" value="1"/>
</dbReference>
<keyword evidence="6" id="KW-0677">Repeat</keyword>
<feature type="transmembrane region" description="Helical" evidence="10">
    <location>
        <begin position="291"/>
        <end position="312"/>
    </location>
</feature>
<evidence type="ECO:0000256" key="1">
    <source>
        <dbReference type="ARBA" id="ARBA00004141"/>
    </source>
</evidence>
<evidence type="ECO:0000256" key="8">
    <source>
        <dbReference type="ARBA" id="ARBA00023136"/>
    </source>
</evidence>
<dbReference type="RefSeq" id="XP_046591408.1">
    <property type="nucleotide sequence ID" value="XM_046735452.1"/>
</dbReference>
<reference evidence="12" key="1">
    <citation type="submission" date="2025-08" db="UniProtKB">
        <authorList>
            <consortium name="RefSeq"/>
        </authorList>
    </citation>
    <scope>IDENTIFICATION</scope>
    <source>
        <tissue evidence="12">Thorax and Abdomen</tissue>
    </source>
</reference>
<evidence type="ECO:0000313" key="11">
    <source>
        <dbReference type="Proteomes" id="UP000829291"/>
    </source>
</evidence>
<feature type="transmembrane region" description="Helical" evidence="10">
    <location>
        <begin position="176"/>
        <end position="196"/>
    </location>
</feature>
<comment type="subunit">
    <text evidence="3">Homotetramer.</text>
</comment>
<keyword evidence="5 9" id="KW-0812">Transmembrane</keyword>
<keyword evidence="8 10" id="KW-0472">Membrane</keyword>
<feature type="transmembrane region" description="Helical" evidence="10">
    <location>
        <begin position="216"/>
        <end position="237"/>
    </location>
</feature>
<comment type="similarity">
    <text evidence="2 9">Belongs to the MIP/aquaporin (TC 1.A.8) family.</text>
</comment>
<dbReference type="GeneID" id="107226113"/>
<evidence type="ECO:0000256" key="7">
    <source>
        <dbReference type="ARBA" id="ARBA00022989"/>
    </source>
</evidence>
<dbReference type="InterPro" id="IPR000425">
    <property type="entry name" value="MIP"/>
</dbReference>
<evidence type="ECO:0000256" key="5">
    <source>
        <dbReference type="ARBA" id="ARBA00022692"/>
    </source>
</evidence>
<evidence type="ECO:0000256" key="3">
    <source>
        <dbReference type="ARBA" id="ARBA00011881"/>
    </source>
</evidence>
<keyword evidence="4 9" id="KW-0813">Transport</keyword>
<dbReference type="NCBIfam" id="TIGR00861">
    <property type="entry name" value="MIP"/>
    <property type="match status" value="1"/>
</dbReference>
<evidence type="ECO:0000256" key="2">
    <source>
        <dbReference type="ARBA" id="ARBA00006175"/>
    </source>
</evidence>
<gene>
    <name evidence="12" type="primary">LOC107226113</name>
</gene>
<keyword evidence="11" id="KW-1185">Reference proteome</keyword>
<evidence type="ECO:0000313" key="12">
    <source>
        <dbReference type="RefSeq" id="XP_046591408.1"/>
    </source>
</evidence>
<name>A0ABM3FTS0_NEOLC</name>
<proteinExistence type="inferred from homology"/>
<dbReference type="InterPro" id="IPR034294">
    <property type="entry name" value="Aquaporin_transptr"/>
</dbReference>
<dbReference type="PRINTS" id="PR00783">
    <property type="entry name" value="MINTRINSICP"/>
</dbReference>
<evidence type="ECO:0000256" key="9">
    <source>
        <dbReference type="RuleBase" id="RU000477"/>
    </source>
</evidence>
<organism evidence="11 12">
    <name type="scientific">Neodiprion lecontei</name>
    <name type="common">Redheaded pine sawfly</name>
    <dbReference type="NCBI Taxonomy" id="441921"/>
    <lineage>
        <taxon>Eukaryota</taxon>
        <taxon>Metazoa</taxon>
        <taxon>Ecdysozoa</taxon>
        <taxon>Arthropoda</taxon>
        <taxon>Hexapoda</taxon>
        <taxon>Insecta</taxon>
        <taxon>Pterygota</taxon>
        <taxon>Neoptera</taxon>
        <taxon>Endopterygota</taxon>
        <taxon>Hymenoptera</taxon>
        <taxon>Tenthredinoidea</taxon>
        <taxon>Diprionidae</taxon>
        <taxon>Diprioninae</taxon>
        <taxon>Neodiprion</taxon>
    </lineage>
</organism>
<keyword evidence="7 10" id="KW-1133">Transmembrane helix</keyword>
<evidence type="ECO:0000256" key="10">
    <source>
        <dbReference type="SAM" id="Phobius"/>
    </source>
</evidence>
<dbReference type="Proteomes" id="UP000829291">
    <property type="component" value="Chromosome 3"/>
</dbReference>
<protein>
    <submittedName>
        <fullName evidence="12">Aquaporin AQPAe.a isoform X1</fullName>
    </submittedName>
</protein>
<evidence type="ECO:0000256" key="6">
    <source>
        <dbReference type="ARBA" id="ARBA00022737"/>
    </source>
</evidence>
<dbReference type="SUPFAM" id="SSF81338">
    <property type="entry name" value="Aquaporin-like"/>
    <property type="match status" value="1"/>
</dbReference>
<accession>A0ABM3FTS0</accession>